<organism evidence="2 3">
    <name type="scientific">Streptosporangium longisporum</name>
    <dbReference type="NCBI Taxonomy" id="46187"/>
    <lineage>
        <taxon>Bacteria</taxon>
        <taxon>Bacillati</taxon>
        <taxon>Actinomycetota</taxon>
        <taxon>Actinomycetes</taxon>
        <taxon>Streptosporangiales</taxon>
        <taxon>Streptosporangiaceae</taxon>
        <taxon>Streptosporangium</taxon>
    </lineage>
</organism>
<feature type="signal peptide" evidence="1">
    <location>
        <begin position="1"/>
        <end position="17"/>
    </location>
</feature>
<dbReference type="Proteomes" id="UP001499930">
    <property type="component" value="Unassembled WGS sequence"/>
</dbReference>
<evidence type="ECO:0000313" key="3">
    <source>
        <dbReference type="Proteomes" id="UP001499930"/>
    </source>
</evidence>
<proteinExistence type="predicted"/>
<feature type="chain" id="PRO_5045275854" description="Serine/threonine protein kinase" evidence="1">
    <location>
        <begin position="18"/>
        <end position="222"/>
    </location>
</feature>
<evidence type="ECO:0000256" key="1">
    <source>
        <dbReference type="SAM" id="SignalP"/>
    </source>
</evidence>
<keyword evidence="1" id="KW-0732">Signal</keyword>
<dbReference type="RefSeq" id="WP_344902341.1">
    <property type="nucleotide sequence ID" value="NZ_BAAAWD010000017.1"/>
</dbReference>
<gene>
    <name evidence="2" type="ORF">GCM10017559_63080</name>
</gene>
<accession>A0ABP6L2S9</accession>
<evidence type="ECO:0008006" key="4">
    <source>
        <dbReference type="Google" id="ProtNLM"/>
    </source>
</evidence>
<keyword evidence="3" id="KW-1185">Reference proteome</keyword>
<comment type="caution">
    <text evidence="2">The sequence shown here is derived from an EMBL/GenBank/DDBJ whole genome shotgun (WGS) entry which is preliminary data.</text>
</comment>
<evidence type="ECO:0000313" key="2">
    <source>
        <dbReference type="EMBL" id="GAA3028145.1"/>
    </source>
</evidence>
<reference evidence="3" key="1">
    <citation type="journal article" date="2019" name="Int. J. Syst. Evol. Microbiol.">
        <title>The Global Catalogue of Microorganisms (GCM) 10K type strain sequencing project: providing services to taxonomists for standard genome sequencing and annotation.</title>
        <authorList>
            <consortium name="The Broad Institute Genomics Platform"/>
            <consortium name="The Broad Institute Genome Sequencing Center for Infectious Disease"/>
            <person name="Wu L."/>
            <person name="Ma J."/>
        </authorList>
    </citation>
    <scope>NUCLEOTIDE SEQUENCE [LARGE SCALE GENOMIC DNA]</scope>
    <source>
        <strain evidence="3">JCM 3106</strain>
    </source>
</reference>
<name>A0ABP6L2S9_9ACTN</name>
<protein>
    <recommendedName>
        <fullName evidence="4">Serine/threonine protein kinase</fullName>
    </recommendedName>
</protein>
<dbReference type="EMBL" id="BAAAWD010000017">
    <property type="protein sequence ID" value="GAA3028145.1"/>
    <property type="molecule type" value="Genomic_DNA"/>
</dbReference>
<sequence length="222" mass="22589">MKRLGPVYTLAAGAAMAVALGTISATTTPTAQNAAAQGDTAAAVIEATSEATPTATPEAAKTVKPTPVKADYAGRVTGNGGLIAISIRNGKAVAYFCDGRIEAWLKGKAADGKVTLSGRNDASITAKLGGGKAAGTLAFNGKKWTFNAPVVKKPSGLYRATAVVRGANVRAGWIYLDDGTRVGLTVVNDEVADVAIPEPGQNAVVDGVEVDPQDVDEFIEGF</sequence>